<dbReference type="GO" id="GO:0003735">
    <property type="term" value="F:structural constituent of ribosome"/>
    <property type="evidence" value="ECO:0007669"/>
    <property type="project" value="InterPro"/>
</dbReference>
<dbReference type="STRING" id="1195760.SAMN05444281_2451"/>
<comment type="function">
    <text evidence="6">One of the primary rRNA binding proteins, it binds directly to 16S rRNA where it nucleates assembly of the head domain of the 30S subunit. Is located at the subunit interface close to the decoding center, probably blocks exit of the E-site tRNA.</text>
</comment>
<organism evidence="9 10">
    <name type="scientific">Wenyingzhuangia marina</name>
    <dbReference type="NCBI Taxonomy" id="1195760"/>
    <lineage>
        <taxon>Bacteria</taxon>
        <taxon>Pseudomonadati</taxon>
        <taxon>Bacteroidota</taxon>
        <taxon>Flavobacteriia</taxon>
        <taxon>Flavobacteriales</taxon>
        <taxon>Flavobacteriaceae</taxon>
        <taxon>Wenyingzhuangia</taxon>
    </lineage>
</organism>
<evidence type="ECO:0000256" key="5">
    <source>
        <dbReference type="ARBA" id="ARBA00023274"/>
    </source>
</evidence>
<dbReference type="InterPro" id="IPR005717">
    <property type="entry name" value="Ribosomal_uS7_bac/org-type"/>
</dbReference>
<dbReference type="InterPro" id="IPR020606">
    <property type="entry name" value="Ribosomal_uS7_CS"/>
</dbReference>
<dbReference type="HAMAP" id="MF_00480_B">
    <property type="entry name" value="Ribosomal_uS7_B"/>
    <property type="match status" value="1"/>
</dbReference>
<keyword evidence="3 6" id="KW-0694">RNA-binding</keyword>
<dbReference type="FunFam" id="1.10.455.10:FF:000001">
    <property type="entry name" value="30S ribosomal protein S7"/>
    <property type="match status" value="1"/>
</dbReference>
<evidence type="ECO:0000313" key="9">
    <source>
        <dbReference type="EMBL" id="SHH87140.1"/>
    </source>
</evidence>
<keyword evidence="4 6" id="KW-0689">Ribosomal protein</keyword>
<dbReference type="InterPro" id="IPR023798">
    <property type="entry name" value="Ribosomal_uS7_dom"/>
</dbReference>
<dbReference type="NCBIfam" id="TIGR01029">
    <property type="entry name" value="rpsG_bact"/>
    <property type="match status" value="1"/>
</dbReference>
<dbReference type="InterPro" id="IPR036823">
    <property type="entry name" value="Ribosomal_uS7_dom_sf"/>
</dbReference>
<dbReference type="GO" id="GO:0006412">
    <property type="term" value="P:translation"/>
    <property type="evidence" value="ECO:0007669"/>
    <property type="project" value="UniProtKB-UniRule"/>
</dbReference>
<dbReference type="PROSITE" id="PS00052">
    <property type="entry name" value="RIBOSOMAL_S7"/>
    <property type="match status" value="1"/>
</dbReference>
<dbReference type="PANTHER" id="PTHR11205">
    <property type="entry name" value="RIBOSOMAL PROTEIN S7"/>
    <property type="match status" value="1"/>
</dbReference>
<evidence type="ECO:0000256" key="3">
    <source>
        <dbReference type="ARBA" id="ARBA00022884"/>
    </source>
</evidence>
<keyword evidence="2 6" id="KW-0699">rRNA-binding</keyword>
<evidence type="ECO:0000256" key="6">
    <source>
        <dbReference type="HAMAP-Rule" id="MF_00480"/>
    </source>
</evidence>
<dbReference type="AlphaFoldDB" id="A0A1M5WHY7"/>
<dbReference type="GO" id="GO:0000049">
    <property type="term" value="F:tRNA binding"/>
    <property type="evidence" value="ECO:0007669"/>
    <property type="project" value="UniProtKB-UniRule"/>
</dbReference>
<proteinExistence type="inferred from homology"/>
<keyword evidence="10" id="KW-1185">Reference proteome</keyword>
<dbReference type="Proteomes" id="UP000184109">
    <property type="component" value="Unassembled WGS sequence"/>
</dbReference>
<protein>
    <recommendedName>
        <fullName evidence="6">Small ribosomal subunit protein uS7</fullName>
    </recommendedName>
</protein>
<evidence type="ECO:0000256" key="4">
    <source>
        <dbReference type="ARBA" id="ARBA00022980"/>
    </source>
</evidence>
<dbReference type="RefSeq" id="WP_073121959.1">
    <property type="nucleotide sequence ID" value="NZ_BMEN01000006.1"/>
</dbReference>
<gene>
    <name evidence="6" type="primary">rpsG</name>
    <name evidence="9" type="ORF">SAMN05444281_2451</name>
</gene>
<evidence type="ECO:0000313" key="10">
    <source>
        <dbReference type="Proteomes" id="UP000184109"/>
    </source>
</evidence>
<dbReference type="OrthoDB" id="9807653at2"/>
<keyword evidence="5 6" id="KW-0687">Ribonucleoprotein</keyword>
<dbReference type="SUPFAM" id="SSF47973">
    <property type="entry name" value="Ribosomal protein S7"/>
    <property type="match status" value="1"/>
</dbReference>
<accession>A0A1M5WHY7</accession>
<dbReference type="EMBL" id="FQXQ01000005">
    <property type="protein sequence ID" value="SHH87140.1"/>
    <property type="molecule type" value="Genomic_DNA"/>
</dbReference>
<comment type="subunit">
    <text evidence="6">Part of the 30S ribosomal subunit. Contacts proteins S9 and S11.</text>
</comment>
<keyword evidence="6" id="KW-0820">tRNA-binding</keyword>
<dbReference type="PIRSF" id="PIRSF002122">
    <property type="entry name" value="RPS7p_RPS7a_RPS5e_RPS7o"/>
    <property type="match status" value="1"/>
</dbReference>
<evidence type="ECO:0000256" key="7">
    <source>
        <dbReference type="RuleBase" id="RU003619"/>
    </source>
</evidence>
<sequence length="159" mass="18456">MRKRRAKKRILLPDPKFNDQLVTRFVNNLMWDGKKSTAFKIFYDALEIVENKKGEDEEKTSLEIWKDALSNVMPQVEVRSRRVGGATFQIPMPIRPDRKVSMAMKWLISYSRKRNEKTMAQKLAAEVLAAAKEEGAAVKKRVDVHKMAEANKAFSHFRF</sequence>
<feature type="domain" description="Small ribosomal subunit protein uS7" evidence="8">
    <location>
        <begin position="1"/>
        <end position="152"/>
    </location>
</feature>
<dbReference type="GO" id="GO:0015935">
    <property type="term" value="C:small ribosomal subunit"/>
    <property type="evidence" value="ECO:0007669"/>
    <property type="project" value="InterPro"/>
</dbReference>
<dbReference type="CDD" id="cd14869">
    <property type="entry name" value="uS7_Bacteria"/>
    <property type="match status" value="1"/>
</dbReference>
<name>A0A1M5WHY7_9FLAO</name>
<comment type="similarity">
    <text evidence="1 6 7">Belongs to the universal ribosomal protein uS7 family.</text>
</comment>
<dbReference type="Pfam" id="PF00177">
    <property type="entry name" value="Ribosomal_S7"/>
    <property type="match status" value="1"/>
</dbReference>
<reference evidence="10" key="1">
    <citation type="submission" date="2016-11" db="EMBL/GenBank/DDBJ databases">
        <authorList>
            <person name="Varghese N."/>
            <person name="Submissions S."/>
        </authorList>
    </citation>
    <scope>NUCLEOTIDE SEQUENCE [LARGE SCALE GENOMIC DNA]</scope>
    <source>
        <strain evidence="10">DSM 100572</strain>
    </source>
</reference>
<dbReference type="GO" id="GO:0019843">
    <property type="term" value="F:rRNA binding"/>
    <property type="evidence" value="ECO:0007669"/>
    <property type="project" value="UniProtKB-UniRule"/>
</dbReference>
<evidence type="ECO:0000259" key="8">
    <source>
        <dbReference type="Pfam" id="PF00177"/>
    </source>
</evidence>
<evidence type="ECO:0000256" key="2">
    <source>
        <dbReference type="ARBA" id="ARBA00022730"/>
    </source>
</evidence>
<evidence type="ECO:0000256" key="1">
    <source>
        <dbReference type="ARBA" id="ARBA00007151"/>
    </source>
</evidence>
<dbReference type="InterPro" id="IPR000235">
    <property type="entry name" value="Ribosomal_uS7"/>
</dbReference>
<dbReference type="Gene3D" id="1.10.455.10">
    <property type="entry name" value="Ribosomal protein S7 domain"/>
    <property type="match status" value="1"/>
</dbReference>